<keyword evidence="1 12" id="KW-0240">DNA-directed RNA polymerase</keyword>
<evidence type="ECO:0000256" key="4">
    <source>
        <dbReference type="ARBA" id="ARBA00022695"/>
    </source>
</evidence>
<comment type="domain">
    <text evidence="12">Contains an N-terminal zinc-binding domain, a central core domain that contains the primase activity, and a C-terminal DnaB-binding domain.</text>
</comment>
<dbReference type="FunFam" id="3.90.980.10:FF:000001">
    <property type="entry name" value="DNA primase"/>
    <property type="match status" value="1"/>
</dbReference>
<dbReference type="PIRSF" id="PIRSF002811">
    <property type="entry name" value="DnaG"/>
    <property type="match status" value="1"/>
</dbReference>
<evidence type="ECO:0000256" key="2">
    <source>
        <dbReference type="ARBA" id="ARBA00022515"/>
    </source>
</evidence>
<comment type="similarity">
    <text evidence="12 13">Belongs to the DnaG primase family.</text>
</comment>
<evidence type="ECO:0000259" key="15">
    <source>
        <dbReference type="PROSITE" id="PS50880"/>
    </source>
</evidence>
<dbReference type="InterPro" id="IPR006171">
    <property type="entry name" value="TOPRIM_dom"/>
</dbReference>
<dbReference type="Pfam" id="PF10410">
    <property type="entry name" value="DnaB_bind"/>
    <property type="match status" value="1"/>
</dbReference>
<dbReference type="SMART" id="SM00400">
    <property type="entry name" value="ZnF_CHCC"/>
    <property type="match status" value="1"/>
</dbReference>
<dbReference type="GO" id="GO:0008270">
    <property type="term" value="F:zinc ion binding"/>
    <property type="evidence" value="ECO:0007669"/>
    <property type="project" value="UniProtKB-UniRule"/>
</dbReference>
<comment type="function">
    <text evidence="12 13">RNA polymerase that catalyzes the synthesis of short RNA molecules used as primers for DNA polymerase during DNA replication.</text>
</comment>
<dbReference type="InterPro" id="IPR013264">
    <property type="entry name" value="DNAG_N"/>
</dbReference>
<organism evidence="16 17">
    <name type="scientific">Hathewaya histolytica</name>
    <name type="common">Clostridium histolyticum</name>
    <dbReference type="NCBI Taxonomy" id="1498"/>
    <lineage>
        <taxon>Bacteria</taxon>
        <taxon>Bacillati</taxon>
        <taxon>Bacillota</taxon>
        <taxon>Clostridia</taxon>
        <taxon>Eubacteriales</taxon>
        <taxon>Clostridiaceae</taxon>
        <taxon>Hathewaya</taxon>
    </lineage>
</organism>
<evidence type="ECO:0000256" key="6">
    <source>
        <dbReference type="ARBA" id="ARBA00022723"/>
    </source>
</evidence>
<keyword evidence="8 12" id="KW-0862">Zinc</keyword>
<dbReference type="PROSITE" id="PS50880">
    <property type="entry name" value="TOPRIM"/>
    <property type="match status" value="1"/>
</dbReference>
<dbReference type="HAMAP" id="MF_00974">
    <property type="entry name" value="DNA_primase_DnaG"/>
    <property type="match status" value="1"/>
</dbReference>
<dbReference type="Gene3D" id="3.40.1360.10">
    <property type="match status" value="1"/>
</dbReference>
<dbReference type="PANTHER" id="PTHR30313:SF2">
    <property type="entry name" value="DNA PRIMASE"/>
    <property type="match status" value="1"/>
</dbReference>
<dbReference type="EC" id="2.7.7.101" evidence="12"/>
<dbReference type="NCBIfam" id="TIGR01391">
    <property type="entry name" value="dnaG"/>
    <property type="match status" value="1"/>
</dbReference>
<gene>
    <name evidence="12 16" type="primary">dnaG</name>
    <name evidence="16" type="ORF">NCTC503_01626</name>
</gene>
<keyword evidence="3 12" id="KW-0808">Transferase</keyword>
<dbReference type="GO" id="GO:0003899">
    <property type="term" value="F:DNA-directed RNA polymerase activity"/>
    <property type="evidence" value="ECO:0007669"/>
    <property type="project" value="UniProtKB-UniRule"/>
</dbReference>
<keyword evidence="10 12" id="KW-0238">DNA-binding</keyword>
<evidence type="ECO:0000256" key="3">
    <source>
        <dbReference type="ARBA" id="ARBA00022679"/>
    </source>
</evidence>
<comment type="cofactor">
    <cofactor evidence="12 13 14">
        <name>Zn(2+)</name>
        <dbReference type="ChEBI" id="CHEBI:29105"/>
    </cofactor>
    <text evidence="12 13 14">Binds 1 zinc ion per monomer.</text>
</comment>
<dbReference type="EMBL" id="LR590481">
    <property type="protein sequence ID" value="VTQ90550.1"/>
    <property type="molecule type" value="Genomic_DNA"/>
</dbReference>
<keyword evidence="2 12" id="KW-0639">Primosome</keyword>
<keyword evidence="9" id="KW-0460">Magnesium</keyword>
<dbReference type="InterPro" id="IPR036977">
    <property type="entry name" value="DNA_primase_Znf_CHC2"/>
</dbReference>
<dbReference type="Pfam" id="PF08275">
    <property type="entry name" value="DNAG_N"/>
    <property type="match status" value="1"/>
</dbReference>
<evidence type="ECO:0000256" key="9">
    <source>
        <dbReference type="ARBA" id="ARBA00022842"/>
    </source>
</evidence>
<dbReference type="SUPFAM" id="SSF56731">
    <property type="entry name" value="DNA primase core"/>
    <property type="match status" value="1"/>
</dbReference>
<sequence>MLIQEDIIEKIKEENDIVDIISESIRLKRAGRNYIGLCPFHHEKTPSFTVSQDKQIFKCFGCGEAGNVITFLMKTKNLSFPEACEVLADRANIQISFSNGGEVKNTNKKLYDINVESARYFFQNLKNNKRIISYLNERGLSGKTIAKFGLGYSKDSWSSLYEYLKGKGYSESDIYSLGLIIKSKNNKFFDRFRNRVIFPVFNATGKVIGFGGRVLDDSKPKYLNSPESKVFNKGTNLYGLNFAIKNNSKRSLIIVEGYMDCISLHQAGITNVVASLGTALTTGQAKLMKKYADKIYIAYDADVAGETATLRGLDILLNEGFSIKVVHIPEGKDPDDYVRRHGKAGFLELIQNSIPLVQYKIDKAKEKTNFKDEKSLSNFIKEISEILINLDPVERNLYIKKIADETYISEDAIYDFLNEKLHKDTKNTKYVNNSSDVRAKLYKEEPYMRAERALLKLMVNKVGLDYIINNLNAENIINNAHKRIFNIALENKDLESEELKRRIELSCQDAESAKEWINIIELKFLPLEDEESKKIFINDCLKEIKKSKLEESKGQVMGKIKHFEESGAFEETLKYVEELSKIDEELRRL</sequence>
<feature type="zinc finger region" description="CHC2-type" evidence="12 14">
    <location>
        <begin position="38"/>
        <end position="62"/>
    </location>
</feature>
<dbReference type="GO" id="GO:0006269">
    <property type="term" value="P:DNA replication, synthesis of primer"/>
    <property type="evidence" value="ECO:0007669"/>
    <property type="project" value="UniProtKB-UniRule"/>
</dbReference>
<accession>A0A4U9RNW8</accession>
<evidence type="ECO:0000256" key="1">
    <source>
        <dbReference type="ARBA" id="ARBA00022478"/>
    </source>
</evidence>
<keyword evidence="11 12" id="KW-0804">Transcription</keyword>
<dbReference type="GO" id="GO:0003677">
    <property type="term" value="F:DNA binding"/>
    <property type="evidence" value="ECO:0007669"/>
    <property type="project" value="UniProtKB-KW"/>
</dbReference>
<dbReference type="Proteomes" id="UP000308489">
    <property type="component" value="Chromosome 1"/>
</dbReference>
<dbReference type="CDD" id="cd03364">
    <property type="entry name" value="TOPRIM_DnaG_primases"/>
    <property type="match status" value="1"/>
</dbReference>
<reference evidence="16 17" key="1">
    <citation type="submission" date="2019-05" db="EMBL/GenBank/DDBJ databases">
        <authorList>
            <consortium name="Pathogen Informatics"/>
        </authorList>
    </citation>
    <scope>NUCLEOTIDE SEQUENCE [LARGE SCALE GENOMIC DNA]</scope>
    <source>
        <strain evidence="16 17">NCTC503</strain>
    </source>
</reference>
<dbReference type="GO" id="GO:1990077">
    <property type="term" value="C:primosome complex"/>
    <property type="evidence" value="ECO:0007669"/>
    <property type="project" value="UniProtKB-KW"/>
</dbReference>
<evidence type="ECO:0000256" key="12">
    <source>
        <dbReference type="HAMAP-Rule" id="MF_00974"/>
    </source>
</evidence>
<dbReference type="InterPro" id="IPR037068">
    <property type="entry name" value="DNA_primase_core_N_sf"/>
</dbReference>
<dbReference type="InterPro" id="IPR034151">
    <property type="entry name" value="TOPRIM_DnaG_bac"/>
</dbReference>
<comment type="catalytic activity">
    <reaction evidence="12">
        <text>ssDNA + n NTP = ssDNA/pppN(pN)n-1 hybrid + (n-1) diphosphate.</text>
        <dbReference type="EC" id="2.7.7.101"/>
    </reaction>
</comment>
<dbReference type="AlphaFoldDB" id="A0A4U9RNW8"/>
<dbReference type="Gene3D" id="3.90.580.10">
    <property type="entry name" value="Zinc finger, CHC2-type domain"/>
    <property type="match status" value="1"/>
</dbReference>
<evidence type="ECO:0000256" key="8">
    <source>
        <dbReference type="ARBA" id="ARBA00022833"/>
    </source>
</evidence>
<keyword evidence="6 12" id="KW-0479">Metal-binding</keyword>
<dbReference type="PANTHER" id="PTHR30313">
    <property type="entry name" value="DNA PRIMASE"/>
    <property type="match status" value="1"/>
</dbReference>
<evidence type="ECO:0000313" key="17">
    <source>
        <dbReference type="Proteomes" id="UP000308489"/>
    </source>
</evidence>
<dbReference type="SUPFAM" id="SSF57783">
    <property type="entry name" value="Zinc beta-ribbon"/>
    <property type="match status" value="1"/>
</dbReference>
<dbReference type="InterPro" id="IPR002694">
    <property type="entry name" value="Znf_CHC2"/>
</dbReference>
<dbReference type="FunFam" id="3.40.1360.10:FF:000002">
    <property type="entry name" value="DNA primase"/>
    <property type="match status" value="1"/>
</dbReference>
<protein>
    <recommendedName>
        <fullName evidence="12 13">DNA primase</fullName>
        <ecNumber evidence="12">2.7.7.101</ecNumber>
    </recommendedName>
</protein>
<dbReference type="InterPro" id="IPR019475">
    <property type="entry name" value="DNA_primase_DnaB-bd"/>
</dbReference>
<keyword evidence="17" id="KW-1185">Reference proteome</keyword>
<dbReference type="InterPro" id="IPR006295">
    <property type="entry name" value="DNA_primase_DnaG"/>
</dbReference>
<evidence type="ECO:0000256" key="11">
    <source>
        <dbReference type="ARBA" id="ARBA00023163"/>
    </source>
</evidence>
<dbReference type="KEGG" id="hhw:NCTC503_01626"/>
<dbReference type="SMART" id="SM00493">
    <property type="entry name" value="TOPRIM"/>
    <property type="match status" value="1"/>
</dbReference>
<dbReference type="FunFam" id="3.90.580.10:FF:000001">
    <property type="entry name" value="DNA primase"/>
    <property type="match status" value="1"/>
</dbReference>
<evidence type="ECO:0000256" key="10">
    <source>
        <dbReference type="ARBA" id="ARBA00023125"/>
    </source>
</evidence>
<evidence type="ECO:0000313" key="16">
    <source>
        <dbReference type="EMBL" id="VTQ90550.1"/>
    </source>
</evidence>
<dbReference type="Gene3D" id="3.90.980.10">
    <property type="entry name" value="DNA primase, catalytic core, N-terminal domain"/>
    <property type="match status" value="1"/>
</dbReference>
<feature type="domain" description="Toprim" evidence="15">
    <location>
        <begin position="250"/>
        <end position="331"/>
    </location>
</feature>
<keyword evidence="5 12" id="KW-0235">DNA replication</keyword>
<dbReference type="OrthoDB" id="9803773at2"/>
<dbReference type="RefSeq" id="WP_138210258.1">
    <property type="nucleotide sequence ID" value="NZ_CBCRUQ010000005.1"/>
</dbReference>
<dbReference type="Pfam" id="PF13155">
    <property type="entry name" value="Toprim_2"/>
    <property type="match status" value="1"/>
</dbReference>
<dbReference type="GO" id="GO:0005737">
    <property type="term" value="C:cytoplasm"/>
    <property type="evidence" value="ECO:0007669"/>
    <property type="project" value="TreeGrafter"/>
</dbReference>
<dbReference type="InterPro" id="IPR030846">
    <property type="entry name" value="DnaG_bac"/>
</dbReference>
<dbReference type="GO" id="GO:0000428">
    <property type="term" value="C:DNA-directed RNA polymerase complex"/>
    <property type="evidence" value="ECO:0007669"/>
    <property type="project" value="UniProtKB-KW"/>
</dbReference>
<dbReference type="InterPro" id="IPR050219">
    <property type="entry name" value="DnaG_primase"/>
</dbReference>
<proteinExistence type="inferred from homology"/>
<evidence type="ECO:0000256" key="13">
    <source>
        <dbReference type="PIRNR" id="PIRNR002811"/>
    </source>
</evidence>
<evidence type="ECO:0000256" key="14">
    <source>
        <dbReference type="PIRSR" id="PIRSR002811-1"/>
    </source>
</evidence>
<evidence type="ECO:0000256" key="5">
    <source>
        <dbReference type="ARBA" id="ARBA00022705"/>
    </source>
</evidence>
<dbReference type="Pfam" id="PF01807">
    <property type="entry name" value="Zn_ribbon_DnaG"/>
    <property type="match status" value="1"/>
</dbReference>
<name>A0A4U9RNW8_HATHI</name>
<keyword evidence="4 12" id="KW-0548">Nucleotidyltransferase</keyword>
<evidence type="ECO:0000256" key="7">
    <source>
        <dbReference type="ARBA" id="ARBA00022771"/>
    </source>
</evidence>
<comment type="subunit">
    <text evidence="12">Monomer. Interacts with DnaB.</text>
</comment>
<keyword evidence="7 12" id="KW-0863">Zinc-finger</keyword>